<dbReference type="CDD" id="cd22534">
    <property type="entry name" value="KH-II_Era"/>
    <property type="match status" value="1"/>
</dbReference>
<evidence type="ECO:0000313" key="11">
    <source>
        <dbReference type="EMBL" id="KAL2652073.1"/>
    </source>
</evidence>
<feature type="compositionally biased region" description="Basic and acidic residues" evidence="8">
    <location>
        <begin position="180"/>
        <end position="190"/>
    </location>
</feature>
<protein>
    <recommendedName>
        <fullName evidence="13">GTP-binding protein Era</fullName>
    </recommendedName>
</protein>
<proteinExistence type="inferred from homology"/>
<keyword evidence="4 6" id="KW-0342">GTP-binding</keyword>
<feature type="compositionally biased region" description="Polar residues" evidence="8">
    <location>
        <begin position="12"/>
        <end position="28"/>
    </location>
</feature>
<feature type="compositionally biased region" description="Polar residues" evidence="8">
    <location>
        <begin position="191"/>
        <end position="202"/>
    </location>
</feature>
<evidence type="ECO:0000256" key="2">
    <source>
        <dbReference type="ARBA" id="ARBA00022741"/>
    </source>
</evidence>
<feature type="region of interest" description="G5" evidence="6">
    <location>
        <begin position="397"/>
        <end position="399"/>
    </location>
</feature>
<dbReference type="InterPro" id="IPR015946">
    <property type="entry name" value="KH_dom-like_a/b"/>
</dbReference>
<dbReference type="InterPro" id="IPR030388">
    <property type="entry name" value="G_ERA_dom"/>
</dbReference>
<evidence type="ECO:0000256" key="1">
    <source>
        <dbReference type="ARBA" id="ARBA00007921"/>
    </source>
</evidence>
<comment type="similarity">
    <text evidence="1 6 7">Belongs to the TRAFAC class TrmE-Era-EngA-EngB-Septin-like GTPase superfamily. Era GTPase family.</text>
</comment>
<keyword evidence="3 5" id="KW-0694">RNA-binding</keyword>
<evidence type="ECO:0000259" key="9">
    <source>
        <dbReference type="PROSITE" id="PS50823"/>
    </source>
</evidence>
<gene>
    <name evidence="11" type="ORF">R1flu_020201</name>
</gene>
<reference evidence="11 12" key="1">
    <citation type="submission" date="2024-09" db="EMBL/GenBank/DDBJ databases">
        <title>Chromosome-scale assembly of Riccia fluitans.</title>
        <authorList>
            <person name="Paukszto L."/>
            <person name="Sawicki J."/>
            <person name="Karawczyk K."/>
            <person name="Piernik-Szablinska J."/>
            <person name="Szczecinska M."/>
            <person name="Mazdziarz M."/>
        </authorList>
    </citation>
    <scope>NUCLEOTIDE SEQUENCE [LARGE SCALE GENOMIC DNA]</scope>
    <source>
        <strain evidence="11">Rf_01</strain>
        <tissue evidence="11">Aerial parts of the thallus</tissue>
    </source>
</reference>
<sequence>MKRWRSTHKNEQSLSSPGDSSLEGVSSETAIGSADGKFNIRITEYFKPKQSIGFVEKNSSVSVFRAIAGQSRAAGSLCVEKPLAGNEELLKRVVENPGADYVYHTPSSSNSRSESLDIKSLAIREKQREDVSSSNHKDKQIPGNRFHENQPVIQAEVSTSEPNPRVGPQNDRWLELSSPVKREDRDHTFSHVDSGTRSTSSADDGDIKKMASLQASALLEAALDAADEEAAAVKKEHQLSLRVAVVGAPNAGKSLLTNKLVGSRVSAVSRKTNTTHREHLGVYTKGDTQLCFYDTPGLHLDIEGSPLRVDARSRVQSAWQILDACEAVVVLVDAERQIRRPDRRVKRLVEKIGMEQVVDQKKILCLNKVDLIEQKRLLLPLAKEFENLPAYDRIFMISGLTGSGVNDVKEYLLHQAIASPWEEDPDYSNHRDIALEIVREQIFEHLHEELPHTTNQKLVSWKVLKDGSIRIQQLLTVPKKEHQKILVGKNGAVIGEIGVKARKELSTILGVNVHLVLDVKHDDGE</sequence>
<dbReference type="SUPFAM" id="SSF54814">
    <property type="entry name" value="Prokaryotic type KH domain (KH-domain type II)"/>
    <property type="match status" value="1"/>
</dbReference>
<evidence type="ECO:0000256" key="4">
    <source>
        <dbReference type="ARBA" id="ARBA00023134"/>
    </source>
</evidence>
<dbReference type="EMBL" id="JBHFFA010000001">
    <property type="protein sequence ID" value="KAL2652073.1"/>
    <property type="molecule type" value="Genomic_DNA"/>
</dbReference>
<accession>A0ABD1ZKV8</accession>
<dbReference type="AlphaFoldDB" id="A0ABD1ZKV8"/>
<dbReference type="NCBIfam" id="TIGR00436">
    <property type="entry name" value="era"/>
    <property type="match status" value="1"/>
</dbReference>
<feature type="region of interest" description="G3" evidence="6">
    <location>
        <begin position="294"/>
        <end position="297"/>
    </location>
</feature>
<evidence type="ECO:0000256" key="5">
    <source>
        <dbReference type="PROSITE-ProRule" id="PRU00118"/>
    </source>
</evidence>
<dbReference type="PANTHER" id="PTHR42698">
    <property type="entry name" value="GTPASE ERA"/>
    <property type="match status" value="1"/>
</dbReference>
<feature type="region of interest" description="G1" evidence="6">
    <location>
        <begin position="247"/>
        <end position="254"/>
    </location>
</feature>
<evidence type="ECO:0000256" key="3">
    <source>
        <dbReference type="ARBA" id="ARBA00022884"/>
    </source>
</evidence>
<dbReference type="Gene3D" id="3.30.300.20">
    <property type="match status" value="1"/>
</dbReference>
<dbReference type="Gene3D" id="3.40.50.300">
    <property type="entry name" value="P-loop containing nucleotide triphosphate hydrolases"/>
    <property type="match status" value="1"/>
</dbReference>
<dbReference type="PROSITE" id="PS50823">
    <property type="entry name" value="KH_TYPE_2"/>
    <property type="match status" value="1"/>
</dbReference>
<feature type="domain" description="KH type-2" evidence="9">
    <location>
        <begin position="446"/>
        <end position="523"/>
    </location>
</feature>
<dbReference type="InterPro" id="IPR027417">
    <property type="entry name" value="P-loop_NTPase"/>
</dbReference>
<dbReference type="CDD" id="cd04163">
    <property type="entry name" value="Era"/>
    <property type="match status" value="1"/>
</dbReference>
<dbReference type="InterPro" id="IPR005662">
    <property type="entry name" value="GTPase_Era-like"/>
</dbReference>
<dbReference type="PROSITE" id="PS51713">
    <property type="entry name" value="G_ERA"/>
    <property type="match status" value="1"/>
</dbReference>
<feature type="region of interest" description="Disordered" evidence="8">
    <location>
        <begin position="125"/>
        <end position="205"/>
    </location>
</feature>
<feature type="region of interest" description="Disordered" evidence="8">
    <location>
        <begin position="1"/>
        <end position="28"/>
    </location>
</feature>
<dbReference type="GO" id="GO:0003723">
    <property type="term" value="F:RNA binding"/>
    <property type="evidence" value="ECO:0007669"/>
    <property type="project" value="UniProtKB-UniRule"/>
</dbReference>
<organism evidence="11 12">
    <name type="scientific">Riccia fluitans</name>
    <dbReference type="NCBI Taxonomy" id="41844"/>
    <lineage>
        <taxon>Eukaryota</taxon>
        <taxon>Viridiplantae</taxon>
        <taxon>Streptophyta</taxon>
        <taxon>Embryophyta</taxon>
        <taxon>Marchantiophyta</taxon>
        <taxon>Marchantiopsida</taxon>
        <taxon>Marchantiidae</taxon>
        <taxon>Marchantiales</taxon>
        <taxon>Ricciaceae</taxon>
        <taxon>Riccia</taxon>
    </lineage>
</organism>
<comment type="caution">
    <text evidence="11">The sequence shown here is derived from an EMBL/GenBank/DDBJ whole genome shotgun (WGS) entry which is preliminary data.</text>
</comment>
<dbReference type="SUPFAM" id="SSF52540">
    <property type="entry name" value="P-loop containing nucleoside triphosphate hydrolases"/>
    <property type="match status" value="1"/>
</dbReference>
<dbReference type="FunFam" id="3.40.50.300:FF:001190">
    <property type="entry name" value="GTP-binding protein ERG"/>
    <property type="match status" value="1"/>
</dbReference>
<dbReference type="NCBIfam" id="TIGR00231">
    <property type="entry name" value="small_GTP"/>
    <property type="match status" value="1"/>
</dbReference>
<feature type="compositionally biased region" description="Basic and acidic residues" evidence="8">
    <location>
        <begin position="125"/>
        <end position="148"/>
    </location>
</feature>
<keyword evidence="2 6" id="KW-0547">Nucleotide-binding</keyword>
<feature type="region of interest" description="G2" evidence="6">
    <location>
        <begin position="273"/>
        <end position="277"/>
    </location>
</feature>
<keyword evidence="12" id="KW-1185">Reference proteome</keyword>
<dbReference type="InterPro" id="IPR004044">
    <property type="entry name" value="KH_dom_type_2"/>
</dbReference>
<dbReference type="HAMAP" id="MF_00367">
    <property type="entry name" value="GTPase_Era"/>
    <property type="match status" value="1"/>
</dbReference>
<evidence type="ECO:0000259" key="10">
    <source>
        <dbReference type="PROSITE" id="PS51713"/>
    </source>
</evidence>
<evidence type="ECO:0008006" key="13">
    <source>
        <dbReference type="Google" id="ProtNLM"/>
    </source>
</evidence>
<dbReference type="Proteomes" id="UP001605036">
    <property type="component" value="Unassembled WGS sequence"/>
</dbReference>
<evidence type="ECO:0000256" key="7">
    <source>
        <dbReference type="RuleBase" id="RU003761"/>
    </source>
</evidence>
<dbReference type="PANTHER" id="PTHR42698:SF1">
    <property type="entry name" value="GTPASE ERA, MITOCHONDRIAL"/>
    <property type="match status" value="1"/>
</dbReference>
<feature type="region of interest" description="G4" evidence="6">
    <location>
        <begin position="367"/>
        <end position="370"/>
    </location>
</feature>
<evidence type="ECO:0000313" key="12">
    <source>
        <dbReference type="Proteomes" id="UP001605036"/>
    </source>
</evidence>
<dbReference type="Pfam" id="PF07650">
    <property type="entry name" value="KH_2"/>
    <property type="match status" value="1"/>
</dbReference>
<dbReference type="GO" id="GO:0005525">
    <property type="term" value="F:GTP binding"/>
    <property type="evidence" value="ECO:0007669"/>
    <property type="project" value="UniProtKB-UniRule"/>
</dbReference>
<dbReference type="InterPro" id="IPR005225">
    <property type="entry name" value="Small_GTP-bd"/>
</dbReference>
<feature type="domain" description="Era-type G" evidence="10">
    <location>
        <begin position="239"/>
        <end position="420"/>
    </location>
</feature>
<dbReference type="InterPro" id="IPR009019">
    <property type="entry name" value="KH_sf_prok-type"/>
</dbReference>
<evidence type="ECO:0000256" key="6">
    <source>
        <dbReference type="PROSITE-ProRule" id="PRU01050"/>
    </source>
</evidence>
<dbReference type="InterPro" id="IPR006073">
    <property type="entry name" value="GTP-bd"/>
</dbReference>
<dbReference type="Pfam" id="PF01926">
    <property type="entry name" value="MMR_HSR1"/>
    <property type="match status" value="1"/>
</dbReference>
<name>A0ABD1ZKV8_9MARC</name>
<evidence type="ECO:0000256" key="8">
    <source>
        <dbReference type="SAM" id="MobiDB-lite"/>
    </source>
</evidence>